<evidence type="ECO:0000256" key="2">
    <source>
        <dbReference type="ARBA" id="ARBA00023315"/>
    </source>
</evidence>
<accession>A0A3G5AA86</accession>
<keyword evidence="1 4" id="KW-0808">Transferase</keyword>
<feature type="domain" description="N-acetyltransferase" evidence="3">
    <location>
        <begin position="5"/>
        <end position="143"/>
    </location>
</feature>
<gene>
    <name evidence="4" type="ORF">Hyperionvirus18_44</name>
</gene>
<evidence type="ECO:0000259" key="3">
    <source>
        <dbReference type="PROSITE" id="PS51186"/>
    </source>
</evidence>
<proteinExistence type="predicted"/>
<dbReference type="CDD" id="cd04301">
    <property type="entry name" value="NAT_SF"/>
    <property type="match status" value="1"/>
</dbReference>
<keyword evidence="2" id="KW-0012">Acyltransferase</keyword>
<evidence type="ECO:0000256" key="1">
    <source>
        <dbReference type="ARBA" id="ARBA00022679"/>
    </source>
</evidence>
<organism evidence="4">
    <name type="scientific">Hyperionvirus sp</name>
    <dbReference type="NCBI Taxonomy" id="2487770"/>
    <lineage>
        <taxon>Viruses</taxon>
        <taxon>Varidnaviria</taxon>
        <taxon>Bamfordvirae</taxon>
        <taxon>Nucleocytoviricota</taxon>
        <taxon>Megaviricetes</taxon>
        <taxon>Imitervirales</taxon>
        <taxon>Mimiviridae</taxon>
        <taxon>Klosneuvirinae</taxon>
    </lineage>
</organism>
<sequence length="153" mass="18145">MRHKKRIRLAKRKDRIEIKELNERCLSENYDMAFFENIIGDKNSFVFEIDSLKVGYIMCDVNGHIVSFAVLEEYRKLGYGRRLLNECYANLKGKKVKQMSLNVRCDNEGAIKLYESFGFVKDYTVEEYYKDKMAAYFMLKSIDYGQKKNLILE</sequence>
<dbReference type="InterPro" id="IPR016181">
    <property type="entry name" value="Acyl_CoA_acyltransferase"/>
</dbReference>
<reference evidence="4" key="1">
    <citation type="submission" date="2018-10" db="EMBL/GenBank/DDBJ databases">
        <title>Hidden diversity of soil giant viruses.</title>
        <authorList>
            <person name="Schulz F."/>
            <person name="Alteio L."/>
            <person name="Goudeau D."/>
            <person name="Ryan E.M."/>
            <person name="Malmstrom R.R."/>
            <person name="Blanchard J."/>
            <person name="Woyke T."/>
        </authorList>
    </citation>
    <scope>NUCLEOTIDE SEQUENCE</scope>
    <source>
        <strain evidence="4">HYV1</strain>
    </source>
</reference>
<dbReference type="GO" id="GO:0004596">
    <property type="term" value="F:protein-N-terminal amino-acid acetyltransferase activity"/>
    <property type="evidence" value="ECO:0007669"/>
    <property type="project" value="InterPro"/>
</dbReference>
<name>A0A3G5AA86_9VIRU</name>
<dbReference type="PANTHER" id="PTHR23091:SF4">
    <property type="entry name" value="N-TERMINAL AMINO-ACID N(ALPHA)-ACETYLTRANSFERASE NATA"/>
    <property type="match status" value="1"/>
</dbReference>
<protein>
    <submittedName>
        <fullName evidence="4">Ribosomal-protein-alanine N-acetyltransferase</fullName>
    </submittedName>
</protein>
<dbReference type="EMBL" id="MK072400">
    <property type="protein sequence ID" value="AYV84168.1"/>
    <property type="molecule type" value="Genomic_DNA"/>
</dbReference>
<dbReference type="InterPro" id="IPR045047">
    <property type="entry name" value="Ard1-like"/>
</dbReference>
<dbReference type="SUPFAM" id="SSF55729">
    <property type="entry name" value="Acyl-CoA N-acyltransferases (Nat)"/>
    <property type="match status" value="1"/>
</dbReference>
<dbReference type="Gene3D" id="3.40.630.30">
    <property type="match status" value="1"/>
</dbReference>
<evidence type="ECO:0000313" key="4">
    <source>
        <dbReference type="EMBL" id="AYV84168.1"/>
    </source>
</evidence>
<dbReference type="InterPro" id="IPR000182">
    <property type="entry name" value="GNAT_dom"/>
</dbReference>
<dbReference type="PANTHER" id="PTHR23091">
    <property type="entry name" value="N-TERMINAL ACETYLTRANSFERASE"/>
    <property type="match status" value="1"/>
</dbReference>
<dbReference type="Pfam" id="PF00583">
    <property type="entry name" value="Acetyltransf_1"/>
    <property type="match status" value="1"/>
</dbReference>
<dbReference type="PROSITE" id="PS51186">
    <property type="entry name" value="GNAT"/>
    <property type="match status" value="1"/>
</dbReference>